<dbReference type="GO" id="GO:0046872">
    <property type="term" value="F:metal ion binding"/>
    <property type="evidence" value="ECO:0007669"/>
    <property type="project" value="UniProtKB-KW"/>
</dbReference>
<evidence type="ECO:0000313" key="3">
    <source>
        <dbReference type="EMBL" id="SFR91229.1"/>
    </source>
</evidence>
<protein>
    <submittedName>
        <fullName evidence="3">Lactoylglutathione lyase</fullName>
    </submittedName>
</protein>
<keyword evidence="1" id="KW-0479">Metal-binding</keyword>
<dbReference type="AlphaFoldDB" id="A0A1I6KJ11"/>
<dbReference type="Proteomes" id="UP000198824">
    <property type="component" value="Unassembled WGS sequence"/>
</dbReference>
<organism evidence="3 4">
    <name type="scientific">Sphingomonas jatrophae</name>
    <dbReference type="NCBI Taxonomy" id="1166337"/>
    <lineage>
        <taxon>Bacteria</taxon>
        <taxon>Pseudomonadati</taxon>
        <taxon>Pseudomonadota</taxon>
        <taxon>Alphaproteobacteria</taxon>
        <taxon>Sphingomonadales</taxon>
        <taxon>Sphingomonadaceae</taxon>
        <taxon>Sphingomonas</taxon>
    </lineage>
</organism>
<dbReference type="InterPro" id="IPR018146">
    <property type="entry name" value="Glyoxalase_1_CS"/>
</dbReference>
<gene>
    <name evidence="3" type="ORF">SAMN05192580_1794</name>
</gene>
<dbReference type="GO" id="GO:0004462">
    <property type="term" value="F:lactoylglutathione lyase activity"/>
    <property type="evidence" value="ECO:0007669"/>
    <property type="project" value="InterPro"/>
</dbReference>
<dbReference type="GO" id="GO:0046491">
    <property type="term" value="P:L-methylmalonyl-CoA metabolic process"/>
    <property type="evidence" value="ECO:0007669"/>
    <property type="project" value="TreeGrafter"/>
</dbReference>
<proteinExistence type="predicted"/>
<evidence type="ECO:0000313" key="4">
    <source>
        <dbReference type="Proteomes" id="UP000198824"/>
    </source>
</evidence>
<reference evidence="3 4" key="1">
    <citation type="submission" date="2016-10" db="EMBL/GenBank/DDBJ databases">
        <authorList>
            <person name="de Groot N.N."/>
        </authorList>
    </citation>
    <scope>NUCLEOTIDE SEQUENCE [LARGE SCALE GENOMIC DNA]</scope>
    <source>
        <strain evidence="3 4">S5-249</strain>
    </source>
</reference>
<dbReference type="InterPro" id="IPR004360">
    <property type="entry name" value="Glyas_Fos-R_dOase_dom"/>
</dbReference>
<evidence type="ECO:0000256" key="1">
    <source>
        <dbReference type="ARBA" id="ARBA00022723"/>
    </source>
</evidence>
<dbReference type="EMBL" id="FOZG01000001">
    <property type="protein sequence ID" value="SFR91229.1"/>
    <property type="molecule type" value="Genomic_DNA"/>
</dbReference>
<dbReference type="InterPro" id="IPR051785">
    <property type="entry name" value="MMCE/EMCE_epimerase"/>
</dbReference>
<dbReference type="PROSITE" id="PS00934">
    <property type="entry name" value="GLYOXALASE_I_1"/>
    <property type="match status" value="1"/>
</dbReference>
<keyword evidence="3" id="KW-0456">Lyase</keyword>
<keyword evidence="4" id="KW-1185">Reference proteome</keyword>
<dbReference type="InterPro" id="IPR029068">
    <property type="entry name" value="Glyas_Bleomycin-R_OHBP_Dase"/>
</dbReference>
<dbReference type="PANTHER" id="PTHR43048:SF3">
    <property type="entry name" value="METHYLMALONYL-COA EPIMERASE, MITOCHONDRIAL"/>
    <property type="match status" value="1"/>
</dbReference>
<dbReference type="OrthoDB" id="9812656at2"/>
<dbReference type="Pfam" id="PF00903">
    <property type="entry name" value="Glyoxalase"/>
    <property type="match status" value="1"/>
</dbReference>
<feature type="domain" description="VOC" evidence="2">
    <location>
        <begin position="5"/>
        <end position="143"/>
    </location>
</feature>
<evidence type="ECO:0000259" key="2">
    <source>
        <dbReference type="PROSITE" id="PS51819"/>
    </source>
</evidence>
<name>A0A1I6KJ11_9SPHN</name>
<dbReference type="RefSeq" id="WP_093313398.1">
    <property type="nucleotide sequence ID" value="NZ_FOZG01000001.1"/>
</dbReference>
<dbReference type="GO" id="GO:0004493">
    <property type="term" value="F:methylmalonyl-CoA epimerase activity"/>
    <property type="evidence" value="ECO:0007669"/>
    <property type="project" value="TreeGrafter"/>
</dbReference>
<dbReference type="PANTHER" id="PTHR43048">
    <property type="entry name" value="METHYLMALONYL-COA EPIMERASE"/>
    <property type="match status" value="1"/>
</dbReference>
<dbReference type="STRING" id="1166337.SAMN05192580_1794"/>
<dbReference type="InterPro" id="IPR037523">
    <property type="entry name" value="VOC_core"/>
</dbReference>
<dbReference type="PROSITE" id="PS51819">
    <property type="entry name" value="VOC"/>
    <property type="match status" value="1"/>
</dbReference>
<accession>A0A1I6KJ11</accession>
<sequence>MSTPTFSHIGLCVTDIDRSVNFYVQGLGFELGQGYEIGAPFHIVMDLPDTLHLKSQFVQKDGVQLELLQYFAPETLGPAERRPMNQLGLTHLSVRVEAIEPVIERVVAHGGQVHRETYVDAGPGGEFVYCTDPDGIRVELMRLNG</sequence>
<dbReference type="SUPFAM" id="SSF54593">
    <property type="entry name" value="Glyoxalase/Bleomycin resistance protein/Dihydroxybiphenyl dioxygenase"/>
    <property type="match status" value="1"/>
</dbReference>
<dbReference type="Gene3D" id="3.10.180.10">
    <property type="entry name" value="2,3-Dihydroxybiphenyl 1,2-Dioxygenase, domain 1"/>
    <property type="match status" value="1"/>
</dbReference>